<evidence type="ECO:0000313" key="1">
    <source>
        <dbReference type="EMBL" id="AOZ70606.1"/>
    </source>
</evidence>
<evidence type="ECO:0000313" key="2">
    <source>
        <dbReference type="Proteomes" id="UP000176562"/>
    </source>
</evidence>
<dbReference type="RefSeq" id="WP_071166940.1">
    <property type="nucleotide sequence ID" value="NZ_CP017781.1"/>
</dbReference>
<reference evidence="1 2" key="1">
    <citation type="submission" date="2016-10" db="EMBL/GenBank/DDBJ databases">
        <title>Rhodobacter sp. LPB0142, isolated from sea water.</title>
        <authorList>
            <person name="Kim E."/>
            <person name="Yi H."/>
        </authorList>
    </citation>
    <scope>NUCLEOTIDE SEQUENCE [LARGE SCALE GENOMIC DNA]</scope>
    <source>
        <strain evidence="1 2">LPB0142</strain>
    </source>
</reference>
<protein>
    <submittedName>
        <fullName evidence="1">Uncharacterized protein</fullName>
    </submittedName>
</protein>
<name>A0A1D9MFJ2_9RHOB</name>
<dbReference type="EMBL" id="CP017781">
    <property type="protein sequence ID" value="AOZ70606.1"/>
    <property type="molecule type" value="Genomic_DNA"/>
</dbReference>
<sequence>MADYFIHFSCLLDVGTPENAARALDLYTALSQENAAEDPPSDGFALSIQPEHGGTMLWMRDEGTGDPAQVIAFVKRCAATFGLIGRWGLQYATTCSRPRVDGFGGGAHVIDLATGETVDWISTDGWLSALLTGGAGHA</sequence>
<dbReference type="STRING" id="1850250.LPB142_15740"/>
<dbReference type="AlphaFoldDB" id="A0A1D9MFJ2"/>
<accession>A0A1D9MFJ2</accession>
<dbReference type="KEGG" id="rhp:LPB142_15740"/>
<organism evidence="1 2">
    <name type="scientific">Rhodobacter xanthinilyticus</name>
    <dbReference type="NCBI Taxonomy" id="1850250"/>
    <lineage>
        <taxon>Bacteria</taxon>
        <taxon>Pseudomonadati</taxon>
        <taxon>Pseudomonadota</taxon>
        <taxon>Alphaproteobacteria</taxon>
        <taxon>Rhodobacterales</taxon>
        <taxon>Rhodobacter group</taxon>
        <taxon>Rhodobacter</taxon>
    </lineage>
</organism>
<gene>
    <name evidence="1" type="ORF">LPB142_15740</name>
</gene>
<proteinExistence type="predicted"/>
<keyword evidence="2" id="KW-1185">Reference proteome</keyword>
<dbReference type="Proteomes" id="UP000176562">
    <property type="component" value="Chromosome"/>
</dbReference>